<dbReference type="InterPro" id="IPR054708">
    <property type="entry name" value="MTPAP-like_central"/>
</dbReference>
<feature type="compositionally biased region" description="Pro residues" evidence="5">
    <location>
        <begin position="18"/>
        <end position="32"/>
    </location>
</feature>
<proteinExistence type="inferred from homology"/>
<dbReference type="GO" id="GO:0043634">
    <property type="term" value="P:polyadenylation-dependent ncRNA catabolic process"/>
    <property type="evidence" value="ECO:0007669"/>
    <property type="project" value="TreeGrafter"/>
</dbReference>
<keyword evidence="3" id="KW-0479">Metal-binding</keyword>
<dbReference type="GO" id="GO:0046872">
    <property type="term" value="F:metal ion binding"/>
    <property type="evidence" value="ECO:0007669"/>
    <property type="project" value="UniProtKB-KW"/>
</dbReference>
<dbReference type="Gene3D" id="3.30.460.10">
    <property type="entry name" value="Beta Polymerase, domain 2"/>
    <property type="match status" value="1"/>
</dbReference>
<dbReference type="EC" id="2.7.7.19" evidence="2"/>
<feature type="compositionally biased region" description="Basic and acidic residues" evidence="5">
    <location>
        <begin position="187"/>
        <end position="197"/>
    </location>
</feature>
<name>S3CPU4_OPHP1</name>
<dbReference type="Proteomes" id="UP000016923">
    <property type="component" value="Unassembled WGS sequence"/>
</dbReference>
<dbReference type="HOGENOM" id="CLU_013572_2_0_1"/>
<dbReference type="GO" id="GO:0010605">
    <property type="term" value="P:negative regulation of macromolecule metabolic process"/>
    <property type="evidence" value="ECO:0007669"/>
    <property type="project" value="UniProtKB-ARBA"/>
</dbReference>
<feature type="compositionally biased region" description="Acidic residues" evidence="5">
    <location>
        <begin position="256"/>
        <end position="299"/>
    </location>
</feature>
<comment type="similarity">
    <text evidence="1">Belongs to the DNA polymerase type-B-like family.</text>
</comment>
<dbReference type="AlphaFoldDB" id="S3CPU4"/>
<organism evidence="8 9">
    <name type="scientific">Ophiostoma piceae (strain UAMH 11346)</name>
    <name type="common">Sap stain fungus</name>
    <dbReference type="NCBI Taxonomy" id="1262450"/>
    <lineage>
        <taxon>Eukaryota</taxon>
        <taxon>Fungi</taxon>
        <taxon>Dikarya</taxon>
        <taxon>Ascomycota</taxon>
        <taxon>Pezizomycotina</taxon>
        <taxon>Sordariomycetes</taxon>
        <taxon>Sordariomycetidae</taxon>
        <taxon>Ophiostomatales</taxon>
        <taxon>Ophiostomataceae</taxon>
        <taxon>Ophiostoma</taxon>
    </lineage>
</organism>
<dbReference type="PANTHER" id="PTHR23092">
    <property type="entry name" value="POLY(A) RNA POLYMERASE"/>
    <property type="match status" value="1"/>
</dbReference>
<dbReference type="OMA" id="IPEHHLG"/>
<dbReference type="SUPFAM" id="SSF81301">
    <property type="entry name" value="Nucleotidyltransferase"/>
    <property type="match status" value="1"/>
</dbReference>
<dbReference type="STRING" id="1262450.S3CPU4"/>
<evidence type="ECO:0000256" key="4">
    <source>
        <dbReference type="ARBA" id="ARBA00022842"/>
    </source>
</evidence>
<dbReference type="GO" id="GO:0031499">
    <property type="term" value="C:TRAMP complex"/>
    <property type="evidence" value="ECO:0007669"/>
    <property type="project" value="TreeGrafter"/>
</dbReference>
<dbReference type="GO" id="GO:0003729">
    <property type="term" value="F:mRNA binding"/>
    <property type="evidence" value="ECO:0007669"/>
    <property type="project" value="TreeGrafter"/>
</dbReference>
<dbReference type="InterPro" id="IPR045862">
    <property type="entry name" value="Trf4-like"/>
</dbReference>
<protein>
    <recommendedName>
        <fullName evidence="2">polynucleotide adenylyltransferase</fullName>
        <ecNumber evidence="2">2.7.7.19</ecNumber>
    </recommendedName>
</protein>
<evidence type="ECO:0000256" key="2">
    <source>
        <dbReference type="ARBA" id="ARBA00012388"/>
    </source>
</evidence>
<dbReference type="Pfam" id="PF22600">
    <property type="entry name" value="MTPAP-like_central"/>
    <property type="match status" value="1"/>
</dbReference>
<dbReference type="VEuPathDB" id="FungiDB:F503_04185"/>
<reference evidence="8 9" key="1">
    <citation type="journal article" date="2013" name="BMC Genomics">
        <title>The genome and transcriptome of the pine saprophyte Ophiostoma piceae, and a comparison with the bark beetle-associated pine pathogen Grosmannia clavigera.</title>
        <authorList>
            <person name="Haridas S."/>
            <person name="Wang Y."/>
            <person name="Lim L."/>
            <person name="Massoumi Alamouti S."/>
            <person name="Jackman S."/>
            <person name="Docking R."/>
            <person name="Robertson G."/>
            <person name="Birol I."/>
            <person name="Bohlmann J."/>
            <person name="Breuil C."/>
        </authorList>
    </citation>
    <scope>NUCLEOTIDE SEQUENCE [LARGE SCALE GENOMIC DNA]</scope>
    <source>
        <strain evidence="8 9">UAMH 11346</strain>
    </source>
</reference>
<dbReference type="EMBL" id="KE148148">
    <property type="protein sequence ID" value="EPE08598.1"/>
    <property type="molecule type" value="Genomic_DNA"/>
</dbReference>
<sequence length="766" mass="84475">MSYYPPPPGVGGAQNSLPPRPQLDFRPPPPSGPGGGRRGGGGDRGGYSGGRSRQARGGRDNSYGSNSAPGGSRNNHHQSFAPPPRSDFTFRADKPVGVQEAQQRGGNDGGDHYAPRDGPRRDRFRGRQGDFVGKGNEGTTYLNLDDLSDSDEAEMDISGDEDGNAEGEDASENDDGDAPPRKRARRSEKSSAKEEPLAPKWSNPDPYTVLPPTEGQGGVKKKDVVQLIRKARVKAERAAAETSADTEEFISCGMDSSDDDGDEIKLLDDDEDNEDELKFNDDDDDDDDEEDGEVQSGDDDLGRVNLIGRNGKLGGPELSAASLSHNTTHAPASSSSAPPDAPRGPRGSKQQQAAPSSLAADLNTSRKRTHDDELKPLLLPNHAILKRVNKMPVGGYIVPGWQPKASEPPCPWISEQDDASSGELTSHMGVWLHKEITDFYEFVRPQDFEEALRQALLDDLDASVRKRFPNGRINCFGSFMSGLYLPTGDMDIVMCSTQFLGNRPPVFSKKGHLFKFGSFLCQNRLAEREHLEHITKAKVPLVKYIDLKTGLKVDVSFENMNGVVANKTFADWKKQFPEMPILVTMIKQFLAMRGLNEPVNGGIGGFSVICLVVSMLQMMPPMQSKDMVGQNHLGDLLMHFFDLYGNKFNYEATAISLNPPGYIPKSKVRNFTYKNPDRLSIIDPNNEDNDISGGSKNTPAIMREFAEAYDALQKRMVDLAKLPLDQRAHQSILGVILQGDYSTYRHQRDYLREVYVREFKREPRAY</sequence>
<dbReference type="CDD" id="cd05402">
    <property type="entry name" value="NT_PAP_TUTase"/>
    <property type="match status" value="1"/>
</dbReference>
<evidence type="ECO:0000313" key="8">
    <source>
        <dbReference type="EMBL" id="EPE08598.1"/>
    </source>
</evidence>
<dbReference type="Pfam" id="PF03828">
    <property type="entry name" value="PAP_assoc"/>
    <property type="match status" value="1"/>
</dbReference>
<dbReference type="eggNOG" id="KOG1906">
    <property type="taxonomic scope" value="Eukaryota"/>
</dbReference>
<feature type="compositionally biased region" description="Basic and acidic residues" evidence="5">
    <location>
        <begin position="109"/>
        <end position="128"/>
    </location>
</feature>
<evidence type="ECO:0000313" key="9">
    <source>
        <dbReference type="Proteomes" id="UP000016923"/>
    </source>
</evidence>
<evidence type="ECO:0000259" key="7">
    <source>
        <dbReference type="Pfam" id="PF22600"/>
    </source>
</evidence>
<feature type="domain" description="PAP-associated" evidence="6">
    <location>
        <begin position="632"/>
        <end position="689"/>
    </location>
</feature>
<dbReference type="GO" id="GO:1990817">
    <property type="term" value="F:poly(A) RNA polymerase activity"/>
    <property type="evidence" value="ECO:0007669"/>
    <property type="project" value="UniProtKB-EC"/>
</dbReference>
<dbReference type="GO" id="GO:0005730">
    <property type="term" value="C:nucleolus"/>
    <property type="evidence" value="ECO:0007669"/>
    <property type="project" value="TreeGrafter"/>
</dbReference>
<feature type="region of interest" description="Disordered" evidence="5">
    <location>
        <begin position="235"/>
        <end position="373"/>
    </location>
</feature>
<dbReference type="GO" id="GO:0031123">
    <property type="term" value="P:RNA 3'-end processing"/>
    <property type="evidence" value="ECO:0007669"/>
    <property type="project" value="TreeGrafter"/>
</dbReference>
<accession>S3CPU4</accession>
<feature type="domain" description="Poly(A) RNA polymerase mitochondrial-like central palm" evidence="7">
    <location>
        <begin position="432"/>
        <end position="568"/>
    </location>
</feature>
<evidence type="ECO:0000256" key="5">
    <source>
        <dbReference type="SAM" id="MobiDB-lite"/>
    </source>
</evidence>
<feature type="compositionally biased region" description="Gly residues" evidence="5">
    <location>
        <begin position="33"/>
        <end position="49"/>
    </location>
</feature>
<feature type="compositionally biased region" description="Acidic residues" evidence="5">
    <location>
        <begin position="146"/>
        <end position="177"/>
    </location>
</feature>
<dbReference type="InterPro" id="IPR043519">
    <property type="entry name" value="NT_sf"/>
</dbReference>
<dbReference type="Gene3D" id="1.10.1410.10">
    <property type="match status" value="1"/>
</dbReference>
<evidence type="ECO:0000256" key="3">
    <source>
        <dbReference type="ARBA" id="ARBA00022723"/>
    </source>
</evidence>
<feature type="region of interest" description="Disordered" evidence="5">
    <location>
        <begin position="1"/>
        <end position="223"/>
    </location>
</feature>
<dbReference type="SUPFAM" id="SSF81631">
    <property type="entry name" value="PAP/OAS1 substrate-binding domain"/>
    <property type="match status" value="1"/>
</dbReference>
<dbReference type="PANTHER" id="PTHR23092:SF15">
    <property type="entry name" value="INACTIVE NON-CANONICAL POLY(A) RNA POLYMERASE PROTEIN TRF4-2-RELATED"/>
    <property type="match status" value="1"/>
</dbReference>
<feature type="compositionally biased region" description="Polar residues" evidence="5">
    <location>
        <begin position="62"/>
        <end position="73"/>
    </location>
</feature>
<dbReference type="InterPro" id="IPR002058">
    <property type="entry name" value="PAP_assoc"/>
</dbReference>
<gene>
    <name evidence="8" type="ORF">F503_04185</name>
</gene>
<dbReference type="OrthoDB" id="273917at2759"/>
<evidence type="ECO:0000259" key="6">
    <source>
        <dbReference type="Pfam" id="PF03828"/>
    </source>
</evidence>
<keyword evidence="9" id="KW-1185">Reference proteome</keyword>
<evidence type="ECO:0000256" key="1">
    <source>
        <dbReference type="ARBA" id="ARBA00008593"/>
    </source>
</evidence>
<keyword evidence="4" id="KW-0460">Magnesium</keyword>